<dbReference type="RefSeq" id="WP_304534492.1">
    <property type="nucleotide sequence ID" value="NZ_JAUQOM010000001.1"/>
</dbReference>
<evidence type="ECO:0000313" key="2">
    <source>
        <dbReference type="Proteomes" id="UP001176471"/>
    </source>
</evidence>
<keyword evidence="2" id="KW-1185">Reference proteome</keyword>
<dbReference type="EMBL" id="JAUQOM010000001">
    <property type="protein sequence ID" value="MDO7833973.1"/>
    <property type="molecule type" value="Genomic_DNA"/>
</dbReference>
<name>A0ABT8ZI09_9SPHN</name>
<dbReference type="Proteomes" id="UP001176471">
    <property type="component" value="Unassembled WGS sequence"/>
</dbReference>
<organism evidence="1 2">
    <name type="scientific">Sphingobium cyanobacteriorum</name>
    <dbReference type="NCBI Taxonomy" id="3063954"/>
    <lineage>
        <taxon>Bacteria</taxon>
        <taxon>Pseudomonadati</taxon>
        <taxon>Pseudomonadota</taxon>
        <taxon>Alphaproteobacteria</taxon>
        <taxon>Sphingomonadales</taxon>
        <taxon>Sphingomonadaceae</taxon>
        <taxon>Sphingobium</taxon>
    </lineage>
</organism>
<proteinExistence type="predicted"/>
<sequence>MGASKIPGDYALSQVWPIKRAWARRAPEYDAEEYPIAQMVTAMDDRVNIARPGHGL</sequence>
<accession>A0ABT8ZI09</accession>
<gene>
    <name evidence="1" type="ORF">Q4610_02845</name>
</gene>
<protein>
    <submittedName>
        <fullName evidence="1">Uncharacterized protein</fullName>
    </submittedName>
</protein>
<comment type="caution">
    <text evidence="1">The sequence shown here is derived from an EMBL/GenBank/DDBJ whole genome shotgun (WGS) entry which is preliminary data.</text>
</comment>
<reference evidence="1" key="1">
    <citation type="submission" date="2023-07" db="EMBL/GenBank/DDBJ databases">
        <title>Bacterial whole genome sequence for Sphingobium sp. HBC34.</title>
        <authorList>
            <person name="Le V."/>
            <person name="Ko S.-R."/>
            <person name="Ahn C.-Y."/>
            <person name="Oh H.-M."/>
        </authorList>
    </citation>
    <scope>NUCLEOTIDE SEQUENCE</scope>
    <source>
        <strain evidence="1">HBC34</strain>
    </source>
</reference>
<evidence type="ECO:0000313" key="1">
    <source>
        <dbReference type="EMBL" id="MDO7833973.1"/>
    </source>
</evidence>